<dbReference type="EMBL" id="CM003099">
    <property type="protein sequence ID" value="KUI65892.1"/>
    <property type="molecule type" value="Genomic_DNA"/>
</dbReference>
<evidence type="ECO:0000313" key="3">
    <source>
        <dbReference type="Proteomes" id="UP000078559"/>
    </source>
</evidence>
<feature type="compositionally biased region" description="Basic and acidic residues" evidence="1">
    <location>
        <begin position="27"/>
        <end position="36"/>
    </location>
</feature>
<evidence type="ECO:0000313" key="2">
    <source>
        <dbReference type="EMBL" id="KUI65892.1"/>
    </source>
</evidence>
<name>A0A194VPI6_CYTMA</name>
<sequence length="380" mass="43472">MAPPGLFKATKGLPSKNTHSKKTPKKSLADIHEVQEPSKTPSQPKEFLFSKFPPEIQYKIWAEALEKPACHTFKIHRSRSPGSWDIHVHAIPQRYDTSAYRRWQSLLHGGPNNNKFGKDAKIKDNDKLKNLSFQIGFRHAMVDFQRILLKISGDYQWAAAINAGTDLVIIEFERGQTAPTFSWFEHSTRNMDLAIIRHRMRNFKRVAIHYKSKHAPANKHGPFQCYCAPPMPLGCHKYKACCFELACFLDCFKNLKEFYFVVQAGDETEKAWAASYKKRVHEKRYLADIPNGGAFKLSHYFDTKNEYIQHCPPGLFGSLGLNVAASPIVRPGGPRDCLVKAAKIYRGIIDHEEFQNSQDQRDAVKFGLLIEYPREDKGCF</sequence>
<accession>A0A194VPI6</accession>
<feature type="region of interest" description="Disordered" evidence="1">
    <location>
        <begin position="1"/>
        <end position="46"/>
    </location>
</feature>
<organism evidence="2 3">
    <name type="scientific">Cytospora mali</name>
    <name type="common">Apple Valsa canker fungus</name>
    <name type="synonym">Valsa mali</name>
    <dbReference type="NCBI Taxonomy" id="578113"/>
    <lineage>
        <taxon>Eukaryota</taxon>
        <taxon>Fungi</taxon>
        <taxon>Dikarya</taxon>
        <taxon>Ascomycota</taxon>
        <taxon>Pezizomycotina</taxon>
        <taxon>Sordariomycetes</taxon>
        <taxon>Sordariomycetidae</taxon>
        <taxon>Diaporthales</taxon>
        <taxon>Cytosporaceae</taxon>
        <taxon>Cytospora</taxon>
    </lineage>
</organism>
<protein>
    <submittedName>
        <fullName evidence="2">Uncharacterized protein</fullName>
    </submittedName>
</protein>
<proteinExistence type="predicted"/>
<dbReference type="AlphaFoldDB" id="A0A194VPI6"/>
<keyword evidence="3" id="KW-1185">Reference proteome</keyword>
<gene>
    <name evidence="2" type="ORF">VM1G_02374</name>
</gene>
<dbReference type="OrthoDB" id="5239911at2759"/>
<evidence type="ECO:0000256" key="1">
    <source>
        <dbReference type="SAM" id="MobiDB-lite"/>
    </source>
</evidence>
<reference evidence="2" key="1">
    <citation type="submission" date="2014-12" db="EMBL/GenBank/DDBJ databases">
        <title>Genome Sequence of Valsa Canker Pathogens Uncovers a Specific Adaption of Colonization on Woody Bark.</title>
        <authorList>
            <person name="Yin Z."/>
            <person name="Liu H."/>
            <person name="Gao X."/>
            <person name="Li Z."/>
            <person name="Song N."/>
            <person name="Ke X."/>
            <person name="Dai Q."/>
            <person name="Wu Y."/>
            <person name="Sun Y."/>
            <person name="Xu J.-R."/>
            <person name="Kang Z.K."/>
            <person name="Wang L."/>
            <person name="Huang L."/>
        </authorList>
    </citation>
    <scope>NUCLEOTIDE SEQUENCE [LARGE SCALE GENOMIC DNA]</scope>
    <source>
        <strain evidence="2">03-8</strain>
    </source>
</reference>
<dbReference type="Proteomes" id="UP000078559">
    <property type="component" value="Chromosome 2"/>
</dbReference>